<feature type="domain" description="Tyrosine-protein phosphatase" evidence="2">
    <location>
        <begin position="16"/>
        <end position="289"/>
    </location>
</feature>
<dbReference type="InterPro" id="IPR000242">
    <property type="entry name" value="PTP_cat"/>
</dbReference>
<dbReference type="InterPro" id="IPR029021">
    <property type="entry name" value="Prot-tyrosine_phosphatase-like"/>
</dbReference>
<evidence type="ECO:0000313" key="4">
    <source>
        <dbReference type="EMBL" id="QSL66827.1"/>
    </source>
</evidence>
<organism evidence="4 5">
    <name type="scientific">Pneumocystis wakefieldiae</name>
    <dbReference type="NCBI Taxonomy" id="38082"/>
    <lineage>
        <taxon>Eukaryota</taxon>
        <taxon>Fungi</taxon>
        <taxon>Dikarya</taxon>
        <taxon>Ascomycota</taxon>
        <taxon>Taphrinomycotina</taxon>
        <taxon>Pneumocystomycetes</taxon>
        <taxon>Pneumocystaceae</taxon>
        <taxon>Pneumocystis</taxon>
    </lineage>
</organism>
<dbReference type="SMART" id="SM00404">
    <property type="entry name" value="PTPc_motif"/>
    <property type="match status" value="1"/>
</dbReference>
<evidence type="ECO:0000256" key="1">
    <source>
        <dbReference type="ARBA" id="ARBA00009649"/>
    </source>
</evidence>
<dbReference type="InterPro" id="IPR016130">
    <property type="entry name" value="Tyr_Pase_AS"/>
</dbReference>
<dbReference type="EMBL" id="CP054545">
    <property type="protein sequence ID" value="QSL66827.1"/>
    <property type="molecule type" value="Genomic_DNA"/>
</dbReference>
<comment type="similarity">
    <text evidence="1">Belongs to the protein-tyrosine phosphatase family. Non-receptor class subfamily.</text>
</comment>
<sequence length="295" mass="34715">MKTSSNSFLDLSYNALLEKFTQLQILEKQRKRSSGSEWSITESQKRINLSRNRYSDIVPYDKSRVKLINSENNYINASYILLPNDKKYIASQGPLKSTVLHFWNMVWDNLNDQGIILMLTKIEEQGLEKCAKYWPEEEEKELIFPEIFLKVEFMGKEYNEKAETLIRHLKLSILNKPELSKCINHFYFKNWPDHSIPQNLSSFINLISLVTLIKKENDYIIVHCSAGCGRTGTYIALDYLISTYSTLNFNENTNEDIIFNIINQIREQRMHMVQSLSQLEFIYKTVKYFLKTLES</sequence>
<evidence type="ECO:0000259" key="3">
    <source>
        <dbReference type="PROSITE" id="PS50056"/>
    </source>
</evidence>
<keyword evidence="5" id="KW-1185">Reference proteome</keyword>
<dbReference type="Gene3D" id="3.90.190.10">
    <property type="entry name" value="Protein tyrosine phosphatase superfamily"/>
    <property type="match status" value="1"/>
</dbReference>
<dbReference type="AlphaFoldDB" id="A0A899GE07"/>
<dbReference type="OrthoDB" id="10253954at2759"/>
<reference evidence="4" key="1">
    <citation type="submission" date="2020-06" db="EMBL/GenBank/DDBJ databases">
        <title>Genomes of multiple members of Pneumocystis genus reveal paths to human pathogen Pneumocystis jirovecii.</title>
        <authorList>
            <person name="Cisse O.H."/>
            <person name="Ma L."/>
            <person name="Dekker J."/>
            <person name="Khil P."/>
            <person name="Jo J."/>
            <person name="Brenchley J."/>
            <person name="Blair R."/>
            <person name="Pahar B."/>
            <person name="Chabe M."/>
            <person name="Van Rompay K.A."/>
            <person name="Keesler R."/>
            <person name="Sukura A."/>
            <person name="Hirsch V."/>
            <person name="Kutty G."/>
            <person name="Liu Y."/>
            <person name="Peng L."/>
            <person name="Chen J."/>
            <person name="Song J."/>
            <person name="Weissenbacher-Lang C."/>
            <person name="Xu J."/>
            <person name="Upham N.S."/>
            <person name="Stajich J.E."/>
            <person name="Cuomo C.A."/>
            <person name="Cushion M.T."/>
            <person name="Kovacs J.A."/>
        </authorList>
    </citation>
    <scope>NUCLEOTIDE SEQUENCE</scope>
    <source>
        <strain evidence="4">2A</strain>
    </source>
</reference>
<dbReference type="CDD" id="cd18533">
    <property type="entry name" value="PTP_fungal"/>
    <property type="match status" value="1"/>
</dbReference>
<dbReference type="InterPro" id="IPR003595">
    <property type="entry name" value="Tyr_Pase_cat"/>
</dbReference>
<dbReference type="PRINTS" id="PR00700">
    <property type="entry name" value="PRTYPHPHTASE"/>
</dbReference>
<protein>
    <submittedName>
        <fullName evidence="4">Uncharacterized protein</fullName>
    </submittedName>
</protein>
<dbReference type="PANTHER" id="PTHR19134:SF449">
    <property type="entry name" value="TYROSINE-PROTEIN PHOSPHATASE 1"/>
    <property type="match status" value="1"/>
</dbReference>
<proteinExistence type="inferred from homology"/>
<feature type="domain" description="Tyrosine specific protein phosphatases" evidence="3">
    <location>
        <begin position="201"/>
        <end position="280"/>
    </location>
</feature>
<dbReference type="SMART" id="SM00194">
    <property type="entry name" value="PTPc"/>
    <property type="match status" value="1"/>
</dbReference>
<dbReference type="PANTHER" id="PTHR19134">
    <property type="entry name" value="RECEPTOR-TYPE TYROSINE-PROTEIN PHOSPHATASE"/>
    <property type="match status" value="1"/>
</dbReference>
<dbReference type="PROSITE" id="PS50055">
    <property type="entry name" value="TYR_PHOSPHATASE_PTP"/>
    <property type="match status" value="1"/>
</dbReference>
<dbReference type="InterPro" id="IPR050348">
    <property type="entry name" value="Protein-Tyr_Phosphatase"/>
</dbReference>
<dbReference type="PROSITE" id="PS00383">
    <property type="entry name" value="TYR_PHOSPHATASE_1"/>
    <property type="match status" value="1"/>
</dbReference>
<evidence type="ECO:0000313" key="5">
    <source>
        <dbReference type="Proteomes" id="UP000663699"/>
    </source>
</evidence>
<gene>
    <name evidence="4" type="ORF">MERGE_001214</name>
</gene>
<dbReference type="GO" id="GO:0004725">
    <property type="term" value="F:protein tyrosine phosphatase activity"/>
    <property type="evidence" value="ECO:0007669"/>
    <property type="project" value="InterPro"/>
</dbReference>
<dbReference type="SUPFAM" id="SSF52799">
    <property type="entry name" value="(Phosphotyrosine protein) phosphatases II"/>
    <property type="match status" value="1"/>
</dbReference>
<dbReference type="InterPro" id="IPR000387">
    <property type="entry name" value="Tyr_Pase_dom"/>
</dbReference>
<dbReference type="Proteomes" id="UP000663699">
    <property type="component" value="Chromosome 14"/>
</dbReference>
<dbReference type="PROSITE" id="PS50056">
    <property type="entry name" value="TYR_PHOSPHATASE_2"/>
    <property type="match status" value="1"/>
</dbReference>
<dbReference type="Pfam" id="PF00102">
    <property type="entry name" value="Y_phosphatase"/>
    <property type="match status" value="1"/>
</dbReference>
<evidence type="ECO:0000259" key="2">
    <source>
        <dbReference type="PROSITE" id="PS50055"/>
    </source>
</evidence>
<accession>A0A899GE07</accession>
<name>A0A899GE07_9ASCO</name>